<evidence type="ECO:0000313" key="3">
    <source>
        <dbReference type="EMBL" id="KZN95672.1"/>
    </source>
</evidence>
<evidence type="ECO:0000313" key="5">
    <source>
        <dbReference type="Proteomes" id="UP000214606"/>
    </source>
</evidence>
<dbReference type="EMBL" id="LWBR01000036">
    <property type="protein sequence ID" value="KZN95672.1"/>
    <property type="molecule type" value="Genomic_DNA"/>
</dbReference>
<reference evidence="3 4" key="1">
    <citation type="submission" date="2016-04" db="EMBL/GenBank/DDBJ databases">
        <title>Draft genome sequence of Aeribacillus pallidus 8m3 from petroleum reservoir.</title>
        <authorList>
            <person name="Poltaraus A.B."/>
            <person name="Nazina T.N."/>
            <person name="Tourova T.P."/>
            <person name="Malakho S.M."/>
            <person name="Korshunova A.V."/>
            <person name="Sokolova D.S."/>
        </authorList>
    </citation>
    <scope>NUCLEOTIDE SEQUENCE [LARGE SCALE GENOMIC DNA]</scope>
    <source>
        <strain evidence="3 4">8m3</strain>
    </source>
</reference>
<organism evidence="3 4">
    <name type="scientific">Aeribacillus pallidus</name>
    <dbReference type="NCBI Taxonomy" id="33936"/>
    <lineage>
        <taxon>Bacteria</taxon>
        <taxon>Bacillati</taxon>
        <taxon>Bacillota</taxon>
        <taxon>Bacilli</taxon>
        <taxon>Bacillales</taxon>
        <taxon>Bacillaceae</taxon>
        <taxon>Aeribacillus</taxon>
    </lineage>
</organism>
<keyword evidence="4" id="KW-1185">Reference proteome</keyword>
<evidence type="ECO:0000313" key="4">
    <source>
        <dbReference type="Proteomes" id="UP000076476"/>
    </source>
</evidence>
<keyword evidence="1" id="KW-0812">Transmembrane</keyword>
<reference evidence="2 5" key="2">
    <citation type="submission" date="2016-10" db="EMBL/GenBank/DDBJ databases">
        <title>The whole genome sequencing and assembly of Aeribacillus pallidus KCTC3564 strain.</title>
        <authorList>
            <person name="Lee Y.-J."/>
            <person name="Park M.-K."/>
            <person name="Yi H."/>
            <person name="Bahn Y.-S."/>
            <person name="Kim J.F."/>
            <person name="Lee D.-W."/>
        </authorList>
    </citation>
    <scope>NUCLEOTIDE SEQUENCE [LARGE SCALE GENOMIC DNA]</scope>
    <source>
        <strain evidence="2 5">KCTC3564</strain>
    </source>
</reference>
<dbReference type="InterPro" id="IPR010001">
    <property type="entry name" value="BofA"/>
</dbReference>
<proteinExistence type="predicted"/>
<dbReference type="OrthoDB" id="2692225at2"/>
<dbReference type="Pfam" id="PF07441">
    <property type="entry name" value="BofA"/>
    <property type="match status" value="1"/>
</dbReference>
<evidence type="ECO:0000313" key="2">
    <source>
        <dbReference type="EMBL" id="ASS89696.1"/>
    </source>
</evidence>
<dbReference type="RefSeq" id="WP_063388674.1">
    <property type="nucleotide sequence ID" value="NZ_CP017703.1"/>
</dbReference>
<feature type="transmembrane region" description="Helical" evidence="1">
    <location>
        <begin position="68"/>
        <end position="87"/>
    </location>
</feature>
<accession>A0A163XY93</accession>
<dbReference type="NCBIfam" id="TIGR02862">
    <property type="entry name" value="spore_BofA"/>
    <property type="match status" value="1"/>
</dbReference>
<sequence length="88" mass="9333">MEPYIMIICILGLLFLLLLAGASLKPVKWIGSIFIKIVIGALLLFFVNSFGTSFGLHVPINIVTSSIAGLLGLPGLAALVIIKMVIIP</sequence>
<keyword evidence="1" id="KW-0472">Membrane</keyword>
<protein>
    <submittedName>
        <fullName evidence="3">Transcriptional regulator</fullName>
    </submittedName>
</protein>
<dbReference type="KEGG" id="apak:AP3564_05020"/>
<gene>
    <name evidence="2" type="ORF">AP3564_05020</name>
    <name evidence="3" type="ORF">AZI98_12740</name>
</gene>
<evidence type="ECO:0000256" key="1">
    <source>
        <dbReference type="SAM" id="Phobius"/>
    </source>
</evidence>
<dbReference type="Proteomes" id="UP000076476">
    <property type="component" value="Unassembled WGS sequence"/>
</dbReference>
<dbReference type="AlphaFoldDB" id="A0A161Y209"/>
<dbReference type="GeneID" id="301124340"/>
<dbReference type="STRING" id="33936.AZI98_12740"/>
<feature type="transmembrane region" description="Helical" evidence="1">
    <location>
        <begin position="34"/>
        <end position="56"/>
    </location>
</feature>
<accession>A0A161Y209</accession>
<keyword evidence="1" id="KW-1133">Transmembrane helix</keyword>
<dbReference type="EMBL" id="CP017703">
    <property type="protein sequence ID" value="ASS89696.1"/>
    <property type="molecule type" value="Genomic_DNA"/>
</dbReference>
<name>A0A161Y209_9BACI</name>
<dbReference type="Proteomes" id="UP000214606">
    <property type="component" value="Chromosome"/>
</dbReference>